<comment type="caution">
    <text evidence="2">The sequence shown here is derived from an EMBL/GenBank/DDBJ whole genome shotgun (WGS) entry which is preliminary data.</text>
</comment>
<name>A0A3S1AQC2_ELYCH</name>
<evidence type="ECO:0000259" key="1">
    <source>
        <dbReference type="SMART" id="SM00343"/>
    </source>
</evidence>
<dbReference type="EMBL" id="RQTK01001891">
    <property type="protein sequence ID" value="RUS68981.1"/>
    <property type="molecule type" value="Genomic_DNA"/>
</dbReference>
<dbReference type="Gene3D" id="4.10.60.10">
    <property type="entry name" value="Zinc finger, CCHC-type"/>
    <property type="match status" value="1"/>
</dbReference>
<dbReference type="Proteomes" id="UP000271974">
    <property type="component" value="Unassembled WGS sequence"/>
</dbReference>
<reference evidence="2 3" key="1">
    <citation type="submission" date="2019-01" db="EMBL/GenBank/DDBJ databases">
        <title>A draft genome assembly of the solar-powered sea slug Elysia chlorotica.</title>
        <authorList>
            <person name="Cai H."/>
            <person name="Li Q."/>
            <person name="Fang X."/>
            <person name="Li J."/>
            <person name="Curtis N.E."/>
            <person name="Altenburger A."/>
            <person name="Shibata T."/>
            <person name="Feng M."/>
            <person name="Maeda T."/>
            <person name="Schwartz J.A."/>
            <person name="Shigenobu S."/>
            <person name="Lundholm N."/>
            <person name="Nishiyama T."/>
            <person name="Yang H."/>
            <person name="Hasebe M."/>
            <person name="Li S."/>
            <person name="Pierce S.K."/>
            <person name="Wang J."/>
        </authorList>
    </citation>
    <scope>NUCLEOTIDE SEQUENCE [LARGE SCALE GENOMIC DNA]</scope>
    <source>
        <strain evidence="2">EC2010</strain>
        <tissue evidence="2">Whole organism of an adult</tissue>
    </source>
</reference>
<evidence type="ECO:0000313" key="3">
    <source>
        <dbReference type="Proteomes" id="UP000271974"/>
    </source>
</evidence>
<accession>A0A3S1AQC2</accession>
<dbReference type="OrthoDB" id="3863715at2759"/>
<proteinExistence type="predicted"/>
<evidence type="ECO:0000313" key="2">
    <source>
        <dbReference type="EMBL" id="RUS68981.1"/>
    </source>
</evidence>
<dbReference type="SMART" id="SM00343">
    <property type="entry name" value="ZnF_C2HC"/>
    <property type="match status" value="2"/>
</dbReference>
<organism evidence="2 3">
    <name type="scientific">Elysia chlorotica</name>
    <name type="common">Eastern emerald elysia</name>
    <name type="synonym">Sea slug</name>
    <dbReference type="NCBI Taxonomy" id="188477"/>
    <lineage>
        <taxon>Eukaryota</taxon>
        <taxon>Metazoa</taxon>
        <taxon>Spiralia</taxon>
        <taxon>Lophotrochozoa</taxon>
        <taxon>Mollusca</taxon>
        <taxon>Gastropoda</taxon>
        <taxon>Heterobranchia</taxon>
        <taxon>Euthyneura</taxon>
        <taxon>Panpulmonata</taxon>
        <taxon>Sacoglossa</taxon>
        <taxon>Placobranchoidea</taxon>
        <taxon>Plakobranchidae</taxon>
        <taxon>Elysia</taxon>
    </lineage>
</organism>
<protein>
    <recommendedName>
        <fullName evidence="1">CCHC-type domain-containing protein</fullName>
    </recommendedName>
</protein>
<dbReference type="GO" id="GO:0003676">
    <property type="term" value="F:nucleic acid binding"/>
    <property type="evidence" value="ECO:0007669"/>
    <property type="project" value="InterPro"/>
</dbReference>
<dbReference type="InterPro" id="IPR001878">
    <property type="entry name" value="Znf_CCHC"/>
</dbReference>
<dbReference type="PANTHER" id="PTHR46888">
    <property type="entry name" value="ZINC KNUCKLE DOMAINCONTAINING PROTEIN-RELATED"/>
    <property type="match status" value="1"/>
</dbReference>
<feature type="domain" description="CCHC-type" evidence="1">
    <location>
        <begin position="98"/>
        <end position="114"/>
    </location>
</feature>
<keyword evidence="3" id="KW-1185">Reference proteome</keyword>
<dbReference type="GO" id="GO:0008270">
    <property type="term" value="F:zinc ion binding"/>
    <property type="evidence" value="ECO:0007669"/>
    <property type="project" value="InterPro"/>
</dbReference>
<dbReference type="InterPro" id="IPR036875">
    <property type="entry name" value="Znf_CCHC_sf"/>
</dbReference>
<sequence>MTGPTTLEKFQKMSVLTTLDTHLFGQIVDGAKQTVLDSHSQEDLESYLKRFERLAITNGRAESTWADRLRDFLTRKALDVYRPKTHGVNGREKEKRSLCFKCGSPRHVARFCNLRDKVAAANARDTQVARGQDLCYICQSPQLWARKCPKRREREVAASALRLSTNLRAAVSEVEGDKNDRGLAVVGTKAGDSIMSPDACRTERSIILCTDDQKKMYQGRYMDSGELDGHKISVLRDTSCTFSVVKRLLLPPGSLTGENRTNVLMDGTERLR</sequence>
<feature type="domain" description="CCHC-type" evidence="1">
    <location>
        <begin position="134"/>
        <end position="150"/>
    </location>
</feature>
<dbReference type="PANTHER" id="PTHR46888:SF1">
    <property type="entry name" value="RIBONUCLEASE H"/>
    <property type="match status" value="1"/>
</dbReference>
<dbReference type="AlphaFoldDB" id="A0A3S1AQC2"/>
<gene>
    <name evidence="2" type="ORF">EGW08_023258</name>
</gene>
<dbReference type="SUPFAM" id="SSF57756">
    <property type="entry name" value="Retrovirus zinc finger-like domains"/>
    <property type="match status" value="1"/>
</dbReference>